<dbReference type="EMBL" id="KB468124">
    <property type="protein sequence ID" value="PCH42037.1"/>
    <property type="molecule type" value="Genomic_DNA"/>
</dbReference>
<feature type="non-terminal residue" evidence="1">
    <location>
        <position position="1"/>
    </location>
</feature>
<sequence length="61" mass="7074">PCDQDLYQSRTHIIVQYPLHEHARHILRTVSPTITLPILFNTKRGLNALANFFARSNAFKK</sequence>
<name>A0A2H3K0U0_WOLCO</name>
<organism evidence="1 2">
    <name type="scientific">Wolfiporia cocos (strain MD-104)</name>
    <name type="common">Brown rot fungus</name>
    <dbReference type="NCBI Taxonomy" id="742152"/>
    <lineage>
        <taxon>Eukaryota</taxon>
        <taxon>Fungi</taxon>
        <taxon>Dikarya</taxon>
        <taxon>Basidiomycota</taxon>
        <taxon>Agaricomycotina</taxon>
        <taxon>Agaricomycetes</taxon>
        <taxon>Polyporales</taxon>
        <taxon>Phaeolaceae</taxon>
        <taxon>Wolfiporia</taxon>
    </lineage>
</organism>
<accession>A0A2H3K0U0</accession>
<dbReference type="OrthoDB" id="3230070at2759"/>
<dbReference type="AlphaFoldDB" id="A0A2H3K0U0"/>
<proteinExistence type="predicted"/>
<evidence type="ECO:0000313" key="2">
    <source>
        <dbReference type="Proteomes" id="UP000218811"/>
    </source>
</evidence>
<evidence type="ECO:0000313" key="1">
    <source>
        <dbReference type="EMBL" id="PCH42037.1"/>
    </source>
</evidence>
<gene>
    <name evidence="1" type="ORF">WOLCODRAFT_33963</name>
</gene>
<keyword evidence="2" id="KW-1185">Reference proteome</keyword>
<protein>
    <submittedName>
        <fullName evidence="1">Uncharacterized protein</fullName>
    </submittedName>
</protein>
<dbReference type="Proteomes" id="UP000218811">
    <property type="component" value="Unassembled WGS sequence"/>
</dbReference>
<reference evidence="1 2" key="1">
    <citation type="journal article" date="2012" name="Science">
        <title>The Paleozoic origin of enzymatic lignin decomposition reconstructed from 31 fungal genomes.</title>
        <authorList>
            <person name="Floudas D."/>
            <person name="Binder M."/>
            <person name="Riley R."/>
            <person name="Barry K."/>
            <person name="Blanchette R.A."/>
            <person name="Henrissat B."/>
            <person name="Martinez A.T."/>
            <person name="Otillar R."/>
            <person name="Spatafora J.W."/>
            <person name="Yadav J.S."/>
            <person name="Aerts A."/>
            <person name="Benoit I."/>
            <person name="Boyd A."/>
            <person name="Carlson A."/>
            <person name="Copeland A."/>
            <person name="Coutinho P.M."/>
            <person name="de Vries R.P."/>
            <person name="Ferreira P."/>
            <person name="Findley K."/>
            <person name="Foster B."/>
            <person name="Gaskell J."/>
            <person name="Glotzer D."/>
            <person name="Gorecki P."/>
            <person name="Heitman J."/>
            <person name="Hesse C."/>
            <person name="Hori C."/>
            <person name="Igarashi K."/>
            <person name="Jurgens J.A."/>
            <person name="Kallen N."/>
            <person name="Kersten P."/>
            <person name="Kohler A."/>
            <person name="Kuees U."/>
            <person name="Kumar T.K.A."/>
            <person name="Kuo A."/>
            <person name="LaButti K."/>
            <person name="Larrondo L.F."/>
            <person name="Lindquist E."/>
            <person name="Ling A."/>
            <person name="Lombard V."/>
            <person name="Lucas S."/>
            <person name="Lundell T."/>
            <person name="Martin R."/>
            <person name="McLaughlin D.J."/>
            <person name="Morgenstern I."/>
            <person name="Morin E."/>
            <person name="Murat C."/>
            <person name="Nagy L.G."/>
            <person name="Nolan M."/>
            <person name="Ohm R.A."/>
            <person name="Patyshakuliyeva A."/>
            <person name="Rokas A."/>
            <person name="Ruiz-Duenas F.J."/>
            <person name="Sabat G."/>
            <person name="Salamov A."/>
            <person name="Samejima M."/>
            <person name="Schmutz J."/>
            <person name="Slot J.C."/>
            <person name="St John F."/>
            <person name="Stenlid J."/>
            <person name="Sun H."/>
            <person name="Sun S."/>
            <person name="Syed K."/>
            <person name="Tsang A."/>
            <person name="Wiebenga A."/>
            <person name="Young D."/>
            <person name="Pisabarro A."/>
            <person name="Eastwood D.C."/>
            <person name="Martin F."/>
            <person name="Cullen D."/>
            <person name="Grigoriev I.V."/>
            <person name="Hibbett D.S."/>
        </authorList>
    </citation>
    <scope>NUCLEOTIDE SEQUENCE [LARGE SCALE GENOMIC DNA]</scope>
    <source>
        <strain evidence="1 2">MD-104</strain>
    </source>
</reference>
<feature type="non-terminal residue" evidence="1">
    <location>
        <position position="61"/>
    </location>
</feature>